<reference evidence="2" key="1">
    <citation type="submission" date="2023-08" db="EMBL/GenBank/DDBJ databases">
        <authorList>
            <person name="Alioto T."/>
            <person name="Alioto T."/>
            <person name="Gomez Garrido J."/>
        </authorList>
    </citation>
    <scope>NUCLEOTIDE SEQUENCE</scope>
</reference>
<proteinExistence type="predicted"/>
<sequence>MGPKAQAKTPRGEAVEDCPDEGAAGESRILRPREAHQGPPEMDSINSMLQQCLHFQHDLSERWEKETIKQDMRWRQMQIQVNSIRDELEQQQRGESYPQQSMPGAQHEVEEQGAQPSTR</sequence>
<protein>
    <submittedName>
        <fullName evidence="2">Uncharacterized protein LOC126384335</fullName>
    </submittedName>
</protein>
<organism evidence="2 3">
    <name type="scientific">Xyrichtys novacula</name>
    <name type="common">Pearly razorfish</name>
    <name type="synonym">Hemipteronotus novacula</name>
    <dbReference type="NCBI Taxonomy" id="13765"/>
    <lineage>
        <taxon>Eukaryota</taxon>
        <taxon>Metazoa</taxon>
        <taxon>Chordata</taxon>
        <taxon>Craniata</taxon>
        <taxon>Vertebrata</taxon>
        <taxon>Euteleostomi</taxon>
        <taxon>Actinopterygii</taxon>
        <taxon>Neopterygii</taxon>
        <taxon>Teleostei</taxon>
        <taxon>Neoteleostei</taxon>
        <taxon>Acanthomorphata</taxon>
        <taxon>Eupercaria</taxon>
        <taxon>Labriformes</taxon>
        <taxon>Labridae</taxon>
        <taxon>Xyrichtys</taxon>
    </lineage>
</organism>
<feature type="region of interest" description="Disordered" evidence="1">
    <location>
        <begin position="1"/>
        <end position="47"/>
    </location>
</feature>
<name>A0AAV1GZ34_XYRNO</name>
<dbReference type="AlphaFoldDB" id="A0AAV1GZ34"/>
<evidence type="ECO:0000256" key="1">
    <source>
        <dbReference type="SAM" id="MobiDB-lite"/>
    </source>
</evidence>
<evidence type="ECO:0000313" key="2">
    <source>
        <dbReference type="EMBL" id="CAJ1078491.1"/>
    </source>
</evidence>
<evidence type="ECO:0000313" key="3">
    <source>
        <dbReference type="Proteomes" id="UP001178508"/>
    </source>
</evidence>
<feature type="region of interest" description="Disordered" evidence="1">
    <location>
        <begin position="85"/>
        <end position="119"/>
    </location>
</feature>
<keyword evidence="3" id="KW-1185">Reference proteome</keyword>
<dbReference type="EMBL" id="OY660880">
    <property type="protein sequence ID" value="CAJ1078491.1"/>
    <property type="molecule type" value="Genomic_DNA"/>
</dbReference>
<gene>
    <name evidence="2" type="ORF">XNOV1_A012704</name>
</gene>
<dbReference type="Proteomes" id="UP001178508">
    <property type="component" value="Chromosome 17"/>
</dbReference>
<feature type="compositionally biased region" description="Polar residues" evidence="1">
    <location>
        <begin position="93"/>
        <end position="103"/>
    </location>
</feature>
<accession>A0AAV1GZ34</accession>
<feature type="non-terminal residue" evidence="2">
    <location>
        <position position="119"/>
    </location>
</feature>